<name>A0A4Q9YZK5_9FLAO</name>
<dbReference type="AlphaFoldDB" id="A0A4Q9YZK5"/>
<dbReference type="EMBL" id="SJPE01000007">
    <property type="protein sequence ID" value="TBX69139.1"/>
    <property type="molecule type" value="Genomic_DNA"/>
</dbReference>
<dbReference type="OrthoDB" id="1352952at2"/>
<gene>
    <name evidence="2" type="ORF">EZL74_07100</name>
</gene>
<keyword evidence="3" id="KW-1185">Reference proteome</keyword>
<reference evidence="2 3" key="1">
    <citation type="submission" date="2019-02" db="EMBL/GenBank/DDBJ databases">
        <title>Flavobacterium sp. RD-2-33 isolated from forest soil.</title>
        <authorList>
            <person name="Chaudhary D.K."/>
        </authorList>
    </citation>
    <scope>NUCLEOTIDE SEQUENCE [LARGE SCALE GENOMIC DNA]</scope>
    <source>
        <strain evidence="2 3">RD-2-33</strain>
    </source>
</reference>
<organism evidence="2 3">
    <name type="scientific">Flavobacterium silvisoli</name>
    <dbReference type="NCBI Taxonomy" id="2529433"/>
    <lineage>
        <taxon>Bacteria</taxon>
        <taxon>Pseudomonadati</taxon>
        <taxon>Bacteroidota</taxon>
        <taxon>Flavobacteriia</taxon>
        <taxon>Flavobacteriales</taxon>
        <taxon>Flavobacteriaceae</taxon>
        <taxon>Flavobacterium</taxon>
    </lineage>
</organism>
<dbReference type="RefSeq" id="WP_131475914.1">
    <property type="nucleotide sequence ID" value="NZ_SJPE01000007.1"/>
</dbReference>
<dbReference type="Proteomes" id="UP000293300">
    <property type="component" value="Unassembled WGS sequence"/>
</dbReference>
<proteinExistence type="predicted"/>
<feature type="transmembrane region" description="Helical" evidence="1">
    <location>
        <begin position="6"/>
        <end position="24"/>
    </location>
</feature>
<sequence>MDTSVIIIGAVLLLIVVIPVYFVIRANKTDKNKINALIAQYSQNNRYRFQLIASQNHKALAIDPQNRGLLFMDFNLKEPYVAFRDLADTKGCAVATDNPHGLTNIVKKVELIFFSKNGLSQGNDILFHDKAKPYIVPVYGYEEQKLAEQWQELIHRYL</sequence>
<evidence type="ECO:0000313" key="3">
    <source>
        <dbReference type="Proteomes" id="UP000293300"/>
    </source>
</evidence>
<evidence type="ECO:0000313" key="2">
    <source>
        <dbReference type="EMBL" id="TBX69139.1"/>
    </source>
</evidence>
<protein>
    <submittedName>
        <fullName evidence="2">Uncharacterized protein</fullName>
    </submittedName>
</protein>
<keyword evidence="1" id="KW-1133">Transmembrane helix</keyword>
<keyword evidence="1" id="KW-0812">Transmembrane</keyword>
<accession>A0A4Q9YZK5</accession>
<evidence type="ECO:0000256" key="1">
    <source>
        <dbReference type="SAM" id="Phobius"/>
    </source>
</evidence>
<comment type="caution">
    <text evidence="2">The sequence shown here is derived from an EMBL/GenBank/DDBJ whole genome shotgun (WGS) entry which is preliminary data.</text>
</comment>
<keyword evidence="1" id="KW-0472">Membrane</keyword>